<dbReference type="GO" id="GO:0030145">
    <property type="term" value="F:manganese ion binding"/>
    <property type="evidence" value="ECO:0007669"/>
    <property type="project" value="InterPro"/>
</dbReference>
<name>A0A5B9EBZ8_9BACT</name>
<accession>A0A5B9EBZ8</accession>
<dbReference type="SUPFAM" id="SSF89550">
    <property type="entry name" value="PHP domain-like"/>
    <property type="match status" value="1"/>
</dbReference>
<dbReference type="PANTHER" id="PTHR39181:SF1">
    <property type="entry name" value="TYROSINE-PROTEIN PHOSPHATASE YWQE"/>
    <property type="match status" value="1"/>
</dbReference>
<dbReference type="OrthoDB" id="9788539at2"/>
<organism evidence="5 6">
    <name type="scientific">Terriglobus albidus</name>
    <dbReference type="NCBI Taxonomy" id="1592106"/>
    <lineage>
        <taxon>Bacteria</taxon>
        <taxon>Pseudomonadati</taxon>
        <taxon>Acidobacteriota</taxon>
        <taxon>Terriglobia</taxon>
        <taxon>Terriglobales</taxon>
        <taxon>Acidobacteriaceae</taxon>
        <taxon>Terriglobus</taxon>
    </lineage>
</organism>
<dbReference type="KEGG" id="talb:FTW19_18025"/>
<dbReference type="AlphaFoldDB" id="A0A5B9EBZ8"/>
<comment type="catalytic activity">
    <reaction evidence="4">
        <text>O-phospho-L-tyrosyl-[protein] + H2O = L-tyrosyl-[protein] + phosphate</text>
        <dbReference type="Rhea" id="RHEA:10684"/>
        <dbReference type="Rhea" id="RHEA-COMP:10136"/>
        <dbReference type="Rhea" id="RHEA-COMP:20101"/>
        <dbReference type="ChEBI" id="CHEBI:15377"/>
        <dbReference type="ChEBI" id="CHEBI:43474"/>
        <dbReference type="ChEBI" id="CHEBI:46858"/>
        <dbReference type="ChEBI" id="CHEBI:61978"/>
        <dbReference type="EC" id="3.1.3.48"/>
    </reaction>
</comment>
<sequence length="266" mass="30086">MIDLHHHLLYGLDDGARTLEDSLNMTRMAIEDGITHIVCTPHANHRYRFDPEINNARLNDIKQELNRSGDGDKITFGLGCDFHMTYDNIEDAKVNPAKYSINGNGYLLVELPDEGIPVGLTETFYQLQLAGLTPILTHPERNATLQRNPDRMKNWIRGGLLIQVTAGSVIGRFGRLAQALASRMLADNWVHVIATDAHNVSSRPPKMRQATDAIEEMYGAETARRLCVENPRRIFYGKQLGEQPEPIGIYGDLQPKKSWFDKLLRR</sequence>
<dbReference type="Proteomes" id="UP000321820">
    <property type="component" value="Chromosome"/>
</dbReference>
<dbReference type="GO" id="GO:0004725">
    <property type="term" value="F:protein tyrosine phosphatase activity"/>
    <property type="evidence" value="ECO:0007669"/>
    <property type="project" value="UniProtKB-EC"/>
</dbReference>
<dbReference type="EMBL" id="CP042806">
    <property type="protein sequence ID" value="QEE29713.1"/>
    <property type="molecule type" value="Genomic_DNA"/>
</dbReference>
<keyword evidence="3" id="KW-0378">Hydrolase</keyword>
<dbReference type="EC" id="3.1.3.48" evidence="2"/>
<dbReference type="PANTHER" id="PTHR39181">
    <property type="entry name" value="TYROSINE-PROTEIN PHOSPHATASE YWQE"/>
    <property type="match status" value="1"/>
</dbReference>
<evidence type="ECO:0000256" key="2">
    <source>
        <dbReference type="ARBA" id="ARBA00013064"/>
    </source>
</evidence>
<protein>
    <recommendedName>
        <fullName evidence="2">protein-tyrosine-phosphatase</fullName>
        <ecNumber evidence="2">3.1.3.48</ecNumber>
    </recommendedName>
</protein>
<dbReference type="Pfam" id="PF19567">
    <property type="entry name" value="CpsB_CapC"/>
    <property type="match status" value="1"/>
</dbReference>
<gene>
    <name evidence="5" type="ORF">FTW19_18025</name>
</gene>
<comment type="similarity">
    <text evidence="1">Belongs to the metallo-dependent hydrolases superfamily. CpsB/CapC family.</text>
</comment>
<dbReference type="Gene3D" id="3.20.20.140">
    <property type="entry name" value="Metal-dependent hydrolases"/>
    <property type="match status" value="1"/>
</dbReference>
<dbReference type="PIRSF" id="PIRSF016557">
    <property type="entry name" value="Caps_synth_CpsB"/>
    <property type="match status" value="1"/>
</dbReference>
<proteinExistence type="inferred from homology"/>
<reference evidence="5 6" key="1">
    <citation type="submission" date="2019-08" db="EMBL/GenBank/DDBJ databases">
        <title>Complete genome sequence of Terriglobus albidus strain ORNL.</title>
        <authorList>
            <person name="Podar M."/>
        </authorList>
    </citation>
    <scope>NUCLEOTIDE SEQUENCE [LARGE SCALE GENOMIC DNA]</scope>
    <source>
        <strain evidence="5 6">ORNL</strain>
    </source>
</reference>
<evidence type="ECO:0000313" key="5">
    <source>
        <dbReference type="EMBL" id="QEE29713.1"/>
    </source>
</evidence>
<dbReference type="RefSeq" id="WP_147648976.1">
    <property type="nucleotide sequence ID" value="NZ_CP042806.1"/>
</dbReference>
<keyword evidence="6" id="KW-1185">Reference proteome</keyword>
<dbReference type="InterPro" id="IPR016667">
    <property type="entry name" value="Caps_polysacc_synth_CpsB/CapC"/>
</dbReference>
<evidence type="ECO:0000256" key="4">
    <source>
        <dbReference type="ARBA" id="ARBA00051722"/>
    </source>
</evidence>
<evidence type="ECO:0000256" key="3">
    <source>
        <dbReference type="ARBA" id="ARBA00022801"/>
    </source>
</evidence>
<evidence type="ECO:0000256" key="1">
    <source>
        <dbReference type="ARBA" id="ARBA00005750"/>
    </source>
</evidence>
<evidence type="ECO:0000313" key="6">
    <source>
        <dbReference type="Proteomes" id="UP000321820"/>
    </source>
</evidence>
<dbReference type="InterPro" id="IPR016195">
    <property type="entry name" value="Pol/histidinol_Pase-like"/>
</dbReference>